<accession>A0A9K3HER3</accession>
<evidence type="ECO:0000256" key="1">
    <source>
        <dbReference type="SAM" id="MobiDB-lite"/>
    </source>
</evidence>
<dbReference type="AlphaFoldDB" id="A0A9K3HER3"/>
<dbReference type="Proteomes" id="UP000215914">
    <property type="component" value="Unassembled WGS sequence"/>
</dbReference>
<gene>
    <name evidence="2" type="ORF">HanXRQr2_Chr12g0523271</name>
</gene>
<comment type="caution">
    <text evidence="2">The sequence shown here is derived from an EMBL/GenBank/DDBJ whole genome shotgun (WGS) entry which is preliminary data.</text>
</comment>
<reference evidence="2" key="2">
    <citation type="submission" date="2020-06" db="EMBL/GenBank/DDBJ databases">
        <title>Helianthus annuus Genome sequencing and assembly Release 2.</title>
        <authorList>
            <person name="Gouzy J."/>
            <person name="Langlade N."/>
            <person name="Munos S."/>
        </authorList>
    </citation>
    <scope>NUCLEOTIDE SEQUENCE</scope>
    <source>
        <tissue evidence="2">Leaves</tissue>
    </source>
</reference>
<keyword evidence="3" id="KW-1185">Reference proteome</keyword>
<reference evidence="2" key="1">
    <citation type="journal article" date="2017" name="Nature">
        <title>The sunflower genome provides insights into oil metabolism, flowering and Asterid evolution.</title>
        <authorList>
            <person name="Badouin H."/>
            <person name="Gouzy J."/>
            <person name="Grassa C.J."/>
            <person name="Murat F."/>
            <person name="Staton S.E."/>
            <person name="Cottret L."/>
            <person name="Lelandais-Briere C."/>
            <person name="Owens G.L."/>
            <person name="Carrere S."/>
            <person name="Mayjonade B."/>
            <person name="Legrand L."/>
            <person name="Gill N."/>
            <person name="Kane N.C."/>
            <person name="Bowers J.E."/>
            <person name="Hubner S."/>
            <person name="Bellec A."/>
            <person name="Berard A."/>
            <person name="Berges H."/>
            <person name="Blanchet N."/>
            <person name="Boniface M.C."/>
            <person name="Brunel D."/>
            <person name="Catrice O."/>
            <person name="Chaidir N."/>
            <person name="Claudel C."/>
            <person name="Donnadieu C."/>
            <person name="Faraut T."/>
            <person name="Fievet G."/>
            <person name="Helmstetter N."/>
            <person name="King M."/>
            <person name="Knapp S.J."/>
            <person name="Lai Z."/>
            <person name="Le Paslier M.C."/>
            <person name="Lippi Y."/>
            <person name="Lorenzon L."/>
            <person name="Mandel J.R."/>
            <person name="Marage G."/>
            <person name="Marchand G."/>
            <person name="Marquand E."/>
            <person name="Bret-Mestries E."/>
            <person name="Morien E."/>
            <person name="Nambeesan S."/>
            <person name="Nguyen T."/>
            <person name="Pegot-Espagnet P."/>
            <person name="Pouilly N."/>
            <person name="Raftis F."/>
            <person name="Sallet E."/>
            <person name="Schiex T."/>
            <person name="Thomas J."/>
            <person name="Vandecasteele C."/>
            <person name="Vares D."/>
            <person name="Vear F."/>
            <person name="Vautrin S."/>
            <person name="Crespi M."/>
            <person name="Mangin B."/>
            <person name="Burke J.M."/>
            <person name="Salse J."/>
            <person name="Munos S."/>
            <person name="Vincourt P."/>
            <person name="Rieseberg L.H."/>
            <person name="Langlade N.B."/>
        </authorList>
    </citation>
    <scope>NUCLEOTIDE SEQUENCE</scope>
    <source>
        <tissue evidence="2">Leaves</tissue>
    </source>
</reference>
<evidence type="ECO:0000313" key="3">
    <source>
        <dbReference type="Proteomes" id="UP000215914"/>
    </source>
</evidence>
<feature type="region of interest" description="Disordered" evidence="1">
    <location>
        <begin position="259"/>
        <end position="349"/>
    </location>
</feature>
<organism evidence="2 3">
    <name type="scientific">Helianthus annuus</name>
    <name type="common">Common sunflower</name>
    <dbReference type="NCBI Taxonomy" id="4232"/>
    <lineage>
        <taxon>Eukaryota</taxon>
        <taxon>Viridiplantae</taxon>
        <taxon>Streptophyta</taxon>
        <taxon>Embryophyta</taxon>
        <taxon>Tracheophyta</taxon>
        <taxon>Spermatophyta</taxon>
        <taxon>Magnoliopsida</taxon>
        <taxon>eudicotyledons</taxon>
        <taxon>Gunneridae</taxon>
        <taxon>Pentapetalae</taxon>
        <taxon>asterids</taxon>
        <taxon>campanulids</taxon>
        <taxon>Asterales</taxon>
        <taxon>Asteraceae</taxon>
        <taxon>Asteroideae</taxon>
        <taxon>Heliantheae alliance</taxon>
        <taxon>Heliantheae</taxon>
        <taxon>Helianthus</taxon>
    </lineage>
</organism>
<proteinExistence type="predicted"/>
<dbReference type="EMBL" id="MNCJ02000327">
    <property type="protein sequence ID" value="KAF5776349.1"/>
    <property type="molecule type" value="Genomic_DNA"/>
</dbReference>
<evidence type="ECO:0000313" key="2">
    <source>
        <dbReference type="EMBL" id="KAF5776349.1"/>
    </source>
</evidence>
<sequence length="349" mass="39231">MASSKLRVNLARFASENVSLFDYSKDQKDFIPEEQHGGKQVNRQTKSQAFIKDGGGRSFRDLFVKDNGAKVEGSSNQVHDDGVAVEAFENIFAFKELVGVAAVGRCKNLSILNNLFSLLTKAGERDYSISYLGSLFVLVKFRSEEHCNSFVSNHDLWIEWFSSLDHWNGQSLPFKRIAWLRMVGVPIHLAVDEVYESIACNFRKIVHASQRSVDDLDLSVNCVGVLRGDGVRIEVVVSLKWKDKRFKIWVKEVAKEWTPEGLEGDGSGSDEEFSSENRSSEFRFDDKEDEELEEETLKADQVDKEALGAVHGSHEMHGEGVSHLEKNVGPEEQLKMGGNVTPEEILQQS</sequence>
<feature type="compositionally biased region" description="Basic and acidic residues" evidence="1">
    <location>
        <begin position="295"/>
        <end position="334"/>
    </location>
</feature>
<evidence type="ECO:0008006" key="4">
    <source>
        <dbReference type="Google" id="ProtNLM"/>
    </source>
</evidence>
<protein>
    <recommendedName>
        <fullName evidence="4">DUF4283 domain-containing protein</fullName>
    </recommendedName>
</protein>
<dbReference type="Gramene" id="mRNA:HanXRQr2_Chr12g0523271">
    <property type="protein sequence ID" value="CDS:HanXRQr2_Chr12g0523271.1"/>
    <property type="gene ID" value="HanXRQr2_Chr12g0523271"/>
</dbReference>
<name>A0A9K3HER3_HELAN</name>